<evidence type="ECO:0000313" key="3">
    <source>
        <dbReference type="EMBL" id="ATB40801.1"/>
    </source>
</evidence>
<protein>
    <submittedName>
        <fullName evidence="3">Energy transducer protein TonB</fullName>
    </submittedName>
</protein>
<sequence>MFQSVIQQSAAGRGRFGTGIWVSLLVHAGVLGGALLLSKANHEAAPPKEPDVLIFQHHPSGPPRPQTASPRPEQKSASPKVADKKPPTPRKTLRQPTLIPPPPPLEPQPVEPEPAEPTPSDAEASSEPTASPLGSAIGEVIGDTACRNCPVGPANQGTGEEVIPFGAGMTPPQLLSEGVPVRYTSDALQAGVRGLLIAKCIITSNGQVDDCHVIKGLPFMDQAVLESLESRRYRPVTFQGKPVNALYTFNVKLQMQ</sequence>
<dbReference type="Gene3D" id="3.30.1150.10">
    <property type="match status" value="1"/>
</dbReference>
<feature type="domain" description="TonB C-terminal" evidence="2">
    <location>
        <begin position="181"/>
        <end position="251"/>
    </location>
</feature>
<evidence type="ECO:0000259" key="2">
    <source>
        <dbReference type="Pfam" id="PF03544"/>
    </source>
</evidence>
<name>A0A250JBJ9_9BACT</name>
<evidence type="ECO:0000313" key="4">
    <source>
        <dbReference type="Proteomes" id="UP000217257"/>
    </source>
</evidence>
<feature type="compositionally biased region" description="Pro residues" evidence="1">
    <location>
        <begin position="98"/>
        <end position="117"/>
    </location>
</feature>
<dbReference type="RefSeq" id="WP_095988609.1">
    <property type="nucleotide sequence ID" value="NZ_CP022098.1"/>
</dbReference>
<dbReference type="SUPFAM" id="SSF74653">
    <property type="entry name" value="TolA/TonB C-terminal domain"/>
    <property type="match status" value="1"/>
</dbReference>
<organism evidence="3 4">
    <name type="scientific">Cystobacter fuscus</name>
    <dbReference type="NCBI Taxonomy" id="43"/>
    <lineage>
        <taxon>Bacteria</taxon>
        <taxon>Pseudomonadati</taxon>
        <taxon>Myxococcota</taxon>
        <taxon>Myxococcia</taxon>
        <taxon>Myxococcales</taxon>
        <taxon>Cystobacterineae</taxon>
        <taxon>Archangiaceae</taxon>
        <taxon>Cystobacter</taxon>
    </lineage>
</organism>
<dbReference type="Pfam" id="PF03544">
    <property type="entry name" value="TonB_C"/>
    <property type="match status" value="1"/>
</dbReference>
<feature type="region of interest" description="Disordered" evidence="1">
    <location>
        <begin position="52"/>
        <end position="136"/>
    </location>
</feature>
<accession>A0A250JBJ9</accession>
<proteinExistence type="predicted"/>
<dbReference type="AlphaFoldDB" id="A0A250JBJ9"/>
<gene>
    <name evidence="3" type="ORF">CYFUS_006257</name>
</gene>
<dbReference type="InterPro" id="IPR037682">
    <property type="entry name" value="TonB_C"/>
</dbReference>
<dbReference type="KEGG" id="cfus:CYFUS_006257"/>
<reference evidence="3 4" key="1">
    <citation type="submission" date="2017-06" db="EMBL/GenBank/DDBJ databases">
        <title>Sequencing and comparative analysis of myxobacterial genomes.</title>
        <authorList>
            <person name="Rupp O."/>
            <person name="Goesmann A."/>
            <person name="Sogaard-Andersen L."/>
        </authorList>
    </citation>
    <scope>NUCLEOTIDE SEQUENCE [LARGE SCALE GENOMIC DNA]</scope>
    <source>
        <strain evidence="3 4">DSM 52655</strain>
    </source>
</reference>
<dbReference type="GO" id="GO:0055085">
    <property type="term" value="P:transmembrane transport"/>
    <property type="evidence" value="ECO:0007669"/>
    <property type="project" value="InterPro"/>
</dbReference>
<dbReference type="EMBL" id="CP022098">
    <property type="protein sequence ID" value="ATB40801.1"/>
    <property type="molecule type" value="Genomic_DNA"/>
</dbReference>
<evidence type="ECO:0000256" key="1">
    <source>
        <dbReference type="SAM" id="MobiDB-lite"/>
    </source>
</evidence>
<dbReference type="Proteomes" id="UP000217257">
    <property type="component" value="Chromosome"/>
</dbReference>